<dbReference type="Pfam" id="PF01261">
    <property type="entry name" value="AP_endonuc_2"/>
    <property type="match status" value="1"/>
</dbReference>
<accession>A0A3A3GNY9</accession>
<dbReference type="InterPro" id="IPR050417">
    <property type="entry name" value="Sugar_Epim/Isomerase"/>
</dbReference>
<organism evidence="3 4">
    <name type="scientific">Paenibacillus thiaminolyticus</name>
    <name type="common">Bacillus thiaminolyticus</name>
    <dbReference type="NCBI Taxonomy" id="49283"/>
    <lineage>
        <taxon>Bacteria</taxon>
        <taxon>Bacillati</taxon>
        <taxon>Bacillota</taxon>
        <taxon>Bacilli</taxon>
        <taxon>Bacillales</taxon>
        <taxon>Paenibacillaceae</taxon>
        <taxon>Paenibacillus</taxon>
    </lineage>
</organism>
<evidence type="ECO:0000256" key="1">
    <source>
        <dbReference type="ARBA" id="ARBA00023235"/>
    </source>
</evidence>
<dbReference type="OrthoDB" id="9801426at2"/>
<protein>
    <submittedName>
        <fullName evidence="3">Sugar phosphate isomerase/epimerase</fullName>
    </submittedName>
</protein>
<dbReference type="PANTHER" id="PTHR43489">
    <property type="entry name" value="ISOMERASE"/>
    <property type="match status" value="1"/>
</dbReference>
<reference evidence="3 4" key="1">
    <citation type="submission" date="2018-09" db="EMBL/GenBank/DDBJ databases">
        <title>Paenibacillus SK2017-BO5.</title>
        <authorList>
            <person name="Piskunova J.V."/>
            <person name="Dubiley S.A."/>
            <person name="Severinov K.V."/>
        </authorList>
    </citation>
    <scope>NUCLEOTIDE SEQUENCE [LARGE SCALE GENOMIC DNA]</scope>
    <source>
        <strain evidence="3 4">BO5</strain>
    </source>
</reference>
<evidence type="ECO:0000313" key="4">
    <source>
        <dbReference type="Proteomes" id="UP000266177"/>
    </source>
</evidence>
<dbReference type="AlphaFoldDB" id="A0A3A3GNY9"/>
<dbReference type="Proteomes" id="UP000266177">
    <property type="component" value="Unassembled WGS sequence"/>
</dbReference>
<dbReference type="Gene3D" id="3.20.20.150">
    <property type="entry name" value="Divalent-metal-dependent TIM barrel enzymes"/>
    <property type="match status" value="1"/>
</dbReference>
<dbReference type="SUPFAM" id="SSF51658">
    <property type="entry name" value="Xylose isomerase-like"/>
    <property type="match status" value="1"/>
</dbReference>
<keyword evidence="1 3" id="KW-0413">Isomerase</keyword>
<dbReference type="EMBL" id="QYZD01000005">
    <property type="protein sequence ID" value="RJG24767.1"/>
    <property type="molecule type" value="Genomic_DNA"/>
</dbReference>
<dbReference type="InterPro" id="IPR013022">
    <property type="entry name" value="Xyl_isomerase-like_TIM-brl"/>
</dbReference>
<feature type="domain" description="Xylose isomerase-like TIM barrel" evidence="2">
    <location>
        <begin position="22"/>
        <end position="265"/>
    </location>
</feature>
<name>A0A3A3GNY9_PANTH</name>
<dbReference type="GO" id="GO:0016853">
    <property type="term" value="F:isomerase activity"/>
    <property type="evidence" value="ECO:0007669"/>
    <property type="project" value="UniProtKB-KW"/>
</dbReference>
<sequence>MKISISNLAWDLHEEKEIINILRDYKVRGIEIAPTKVWGNPTDCSPQQADQYKCYWLEKNIIIVAMQSLLFGQNSLHLFREENSRQKMKNYLFRIIELAGELGVKSLVFGSPKNRLIGDLTKVEQYNIAIPFFHAVGEYAIENNVQFCIEPNPVHYGCEFVTNSSEGLELVQEVGSKGFRLHLDAAGMFLAEEDISNALEKSFPYLAHFHVSEPYLELIGSSQVQHHLYSRILKSLGYNNWVSIEMKNGLKQSNAESVKRALQFVSEIY</sequence>
<dbReference type="InterPro" id="IPR036237">
    <property type="entry name" value="Xyl_isomerase-like_sf"/>
</dbReference>
<dbReference type="RefSeq" id="WP_119792451.1">
    <property type="nucleotide sequence ID" value="NZ_QYZD01000005.1"/>
</dbReference>
<evidence type="ECO:0000313" key="3">
    <source>
        <dbReference type="EMBL" id="RJG24767.1"/>
    </source>
</evidence>
<evidence type="ECO:0000259" key="2">
    <source>
        <dbReference type="Pfam" id="PF01261"/>
    </source>
</evidence>
<comment type="caution">
    <text evidence="3">The sequence shown here is derived from an EMBL/GenBank/DDBJ whole genome shotgun (WGS) entry which is preliminary data.</text>
</comment>
<proteinExistence type="predicted"/>
<gene>
    <name evidence="3" type="ORF">DQX05_07915</name>
</gene>